<name>A0A9Q3BLV4_9BASI</name>
<dbReference type="Proteomes" id="UP000765509">
    <property type="component" value="Unassembled WGS sequence"/>
</dbReference>
<feature type="compositionally biased region" description="Polar residues" evidence="1">
    <location>
        <begin position="224"/>
        <end position="237"/>
    </location>
</feature>
<feature type="compositionally biased region" description="Polar residues" evidence="1">
    <location>
        <begin position="250"/>
        <end position="277"/>
    </location>
</feature>
<organism evidence="2 3">
    <name type="scientific">Austropuccinia psidii MF-1</name>
    <dbReference type="NCBI Taxonomy" id="1389203"/>
    <lineage>
        <taxon>Eukaryota</taxon>
        <taxon>Fungi</taxon>
        <taxon>Dikarya</taxon>
        <taxon>Basidiomycota</taxon>
        <taxon>Pucciniomycotina</taxon>
        <taxon>Pucciniomycetes</taxon>
        <taxon>Pucciniales</taxon>
        <taxon>Sphaerophragmiaceae</taxon>
        <taxon>Austropuccinia</taxon>
    </lineage>
</organism>
<feature type="region of interest" description="Disordered" evidence="1">
    <location>
        <begin position="223"/>
        <end position="290"/>
    </location>
</feature>
<gene>
    <name evidence="2" type="ORF">O181_006997</name>
</gene>
<comment type="caution">
    <text evidence="2">The sequence shown here is derived from an EMBL/GenBank/DDBJ whole genome shotgun (WGS) entry which is preliminary data.</text>
</comment>
<reference evidence="2" key="1">
    <citation type="submission" date="2021-03" db="EMBL/GenBank/DDBJ databases">
        <title>Draft genome sequence of rust myrtle Austropuccinia psidii MF-1, a brazilian biotype.</title>
        <authorList>
            <person name="Quecine M.C."/>
            <person name="Pachon D.M.R."/>
            <person name="Bonatelli M.L."/>
            <person name="Correr F.H."/>
            <person name="Franceschini L.M."/>
            <person name="Leite T.F."/>
            <person name="Margarido G.R.A."/>
            <person name="Almeida C.A."/>
            <person name="Ferrarezi J.A."/>
            <person name="Labate C.A."/>
        </authorList>
    </citation>
    <scope>NUCLEOTIDE SEQUENCE</scope>
    <source>
        <strain evidence="2">MF-1</strain>
    </source>
</reference>
<sequence length="290" mass="32086">MICLVSALNLDLKMSSKLTSICDSNHSDSPPSVLHGAGVFDKLREISEESMAPTKIYDINKTYDSFKSVRFIEPPCITFQKKGVPCVESATSRSTWCQFFNLGKRNCSHASHRFPDNPTRLWSRIKKCGRFGLEAPVDEPPTSDATSCHSNFPGPKLEEPFPQGNPIRVAPEVPILVTRKDGRLGKLKRNLVVQDEIDTDAEGSDEIDGEELEIATPIQKRRIQSTSLSPVPESTTIHEVIRSPQPPQTPIKSPTRPSTLASTSTNIQPPMDSTSRDPMSPEPESIFENC</sequence>
<evidence type="ECO:0000313" key="3">
    <source>
        <dbReference type="Proteomes" id="UP000765509"/>
    </source>
</evidence>
<dbReference type="AlphaFoldDB" id="A0A9Q3BLV4"/>
<keyword evidence="3" id="KW-1185">Reference proteome</keyword>
<protein>
    <submittedName>
        <fullName evidence="2">Uncharacterized protein</fullName>
    </submittedName>
</protein>
<dbReference type="OrthoDB" id="2123952at2759"/>
<evidence type="ECO:0000256" key="1">
    <source>
        <dbReference type="SAM" id="MobiDB-lite"/>
    </source>
</evidence>
<accession>A0A9Q3BLV4</accession>
<evidence type="ECO:0000313" key="2">
    <source>
        <dbReference type="EMBL" id="MBW0467282.1"/>
    </source>
</evidence>
<proteinExistence type="predicted"/>
<dbReference type="EMBL" id="AVOT02001542">
    <property type="protein sequence ID" value="MBW0467282.1"/>
    <property type="molecule type" value="Genomic_DNA"/>
</dbReference>